<protein>
    <submittedName>
        <fullName evidence="1">Uncharacterized protein</fullName>
    </submittedName>
</protein>
<evidence type="ECO:0000313" key="2">
    <source>
        <dbReference type="Proteomes" id="UP000521017"/>
    </source>
</evidence>
<comment type="caution">
    <text evidence="1">The sequence shown here is derived from an EMBL/GenBank/DDBJ whole genome shotgun (WGS) entry which is preliminary data.</text>
</comment>
<name>A0A7X0MJ08_9SPHI</name>
<dbReference type="Proteomes" id="UP000521017">
    <property type="component" value="Unassembled WGS sequence"/>
</dbReference>
<organism evidence="1 2">
    <name type="scientific">Pedobacter cryoconitis</name>
    <dbReference type="NCBI Taxonomy" id="188932"/>
    <lineage>
        <taxon>Bacteria</taxon>
        <taxon>Pseudomonadati</taxon>
        <taxon>Bacteroidota</taxon>
        <taxon>Sphingobacteriia</taxon>
        <taxon>Sphingobacteriales</taxon>
        <taxon>Sphingobacteriaceae</taxon>
        <taxon>Pedobacter</taxon>
    </lineage>
</organism>
<proteinExistence type="predicted"/>
<sequence>MSNFYVILDSLNPNWPEDGTPISLTGIKEIIISNLKLNGASIIMQLIAHNFKNTEQEYFTENQKLISIKLEYPRKFDSLFFIKDIIPEGIQASFDLELVSRYQD</sequence>
<dbReference type="EMBL" id="JACHCC010000003">
    <property type="protein sequence ID" value="MBB6498963.1"/>
    <property type="molecule type" value="Genomic_DNA"/>
</dbReference>
<dbReference type="RefSeq" id="WP_184623575.1">
    <property type="nucleotide sequence ID" value="NZ_JACHCC010000003.1"/>
</dbReference>
<dbReference type="AlphaFoldDB" id="A0A7X0MJ08"/>
<evidence type="ECO:0000313" key="1">
    <source>
        <dbReference type="EMBL" id="MBB6498963.1"/>
    </source>
</evidence>
<accession>A0A7X0MJ08</accession>
<gene>
    <name evidence="1" type="ORF">HDF25_001104</name>
</gene>
<reference evidence="1 2" key="1">
    <citation type="submission" date="2020-08" db="EMBL/GenBank/DDBJ databases">
        <title>Genomic Encyclopedia of Type Strains, Phase IV (KMG-V): Genome sequencing to study the core and pangenomes of soil and plant-associated prokaryotes.</title>
        <authorList>
            <person name="Whitman W."/>
        </authorList>
    </citation>
    <scope>NUCLEOTIDE SEQUENCE [LARGE SCALE GENOMIC DNA]</scope>
    <source>
        <strain evidence="1 2">M2T3</strain>
    </source>
</reference>